<dbReference type="PROSITE" id="PS00175">
    <property type="entry name" value="PG_MUTASE"/>
    <property type="match status" value="1"/>
</dbReference>
<feature type="site" description="Transition state stabilizer" evidence="8">
    <location>
        <position position="197"/>
    </location>
</feature>
<dbReference type="EMBL" id="AMQN01014199">
    <property type="status" value="NOT_ANNOTATED_CDS"/>
    <property type="molecule type" value="Genomic_DNA"/>
</dbReference>
<evidence type="ECO:0000256" key="6">
    <source>
        <dbReference type="PIRSR" id="PIRSR613078-1"/>
    </source>
</evidence>
<dbReference type="GO" id="GO:0004082">
    <property type="term" value="F:bisphosphoglycerate mutase activity"/>
    <property type="evidence" value="ECO:0007669"/>
    <property type="project" value="UniProtKB-EC"/>
</dbReference>
<dbReference type="InterPro" id="IPR029033">
    <property type="entry name" value="His_PPase_superfam"/>
</dbReference>
<dbReference type="Pfam" id="PF00300">
    <property type="entry name" value="His_Phos_1"/>
    <property type="match status" value="1"/>
</dbReference>
<dbReference type="AlphaFoldDB" id="R7TI09"/>
<dbReference type="STRING" id="283909.R7TI09"/>
<reference evidence="12" key="1">
    <citation type="submission" date="2012-12" db="EMBL/GenBank/DDBJ databases">
        <authorList>
            <person name="Hellsten U."/>
            <person name="Grimwood J."/>
            <person name="Chapman J.A."/>
            <person name="Shapiro H."/>
            <person name="Aerts A."/>
            <person name="Otillar R.P."/>
            <person name="Terry A.Y."/>
            <person name="Boore J.L."/>
            <person name="Simakov O."/>
            <person name="Marletaz F."/>
            <person name="Cho S.-J."/>
            <person name="Edsinger-Gonzales E."/>
            <person name="Havlak P."/>
            <person name="Kuo D.-H."/>
            <person name="Larsson T."/>
            <person name="Lv J."/>
            <person name="Arendt D."/>
            <person name="Savage R."/>
            <person name="Osoegawa K."/>
            <person name="de Jong P."/>
            <person name="Lindberg D.R."/>
            <person name="Seaver E.C."/>
            <person name="Weisblat D.A."/>
            <person name="Putnam N.H."/>
            <person name="Grigoriev I.V."/>
            <person name="Rokhsar D.S."/>
        </authorList>
    </citation>
    <scope>NUCLEOTIDE SEQUENCE</scope>
    <source>
        <strain evidence="12">I ESC-2004</strain>
    </source>
</reference>
<name>R7TI09_CAPTE</name>
<evidence type="ECO:0000313" key="11">
    <source>
        <dbReference type="EnsemblMetazoa" id="CapteP152439"/>
    </source>
</evidence>
<reference evidence="11" key="3">
    <citation type="submission" date="2015-06" db="UniProtKB">
        <authorList>
            <consortium name="EnsemblMetazoa"/>
        </authorList>
    </citation>
    <scope>IDENTIFICATION</scope>
</reference>
<evidence type="ECO:0000256" key="3">
    <source>
        <dbReference type="ARBA" id="ARBA00006717"/>
    </source>
</evidence>
<dbReference type="SMART" id="SM00855">
    <property type="entry name" value="PGAM"/>
    <property type="match status" value="1"/>
</dbReference>
<dbReference type="SUPFAM" id="SSF53254">
    <property type="entry name" value="Phosphoglycerate mutase-like"/>
    <property type="match status" value="1"/>
</dbReference>
<dbReference type="GO" id="GO:0004619">
    <property type="term" value="F:phosphoglycerate mutase activity"/>
    <property type="evidence" value="ECO:0007669"/>
    <property type="project" value="UniProtKB-EC"/>
</dbReference>
<dbReference type="HAMAP" id="MF_01039">
    <property type="entry name" value="PGAM_GpmA"/>
    <property type="match status" value="1"/>
</dbReference>
<dbReference type="EC" id="5.4.2.4" evidence="9"/>
<reference evidence="10 12" key="2">
    <citation type="journal article" date="2013" name="Nature">
        <title>Insights into bilaterian evolution from three spiralian genomes.</title>
        <authorList>
            <person name="Simakov O."/>
            <person name="Marletaz F."/>
            <person name="Cho S.J."/>
            <person name="Edsinger-Gonzales E."/>
            <person name="Havlak P."/>
            <person name="Hellsten U."/>
            <person name="Kuo D.H."/>
            <person name="Larsson T."/>
            <person name="Lv J."/>
            <person name="Arendt D."/>
            <person name="Savage R."/>
            <person name="Osoegawa K."/>
            <person name="de Jong P."/>
            <person name="Grimwood J."/>
            <person name="Chapman J.A."/>
            <person name="Shapiro H."/>
            <person name="Aerts A."/>
            <person name="Otillar R.P."/>
            <person name="Terry A.Y."/>
            <person name="Boore J.L."/>
            <person name="Grigoriev I.V."/>
            <person name="Lindberg D.R."/>
            <person name="Seaver E.C."/>
            <person name="Weisblat D.A."/>
            <person name="Putnam N.H."/>
            <person name="Rokhsar D.S."/>
        </authorList>
    </citation>
    <scope>NUCLEOTIDE SEQUENCE</scope>
    <source>
        <strain evidence="10 12">I ESC-2004</strain>
    </source>
</reference>
<accession>R7TI09</accession>
<evidence type="ECO:0000256" key="8">
    <source>
        <dbReference type="PIRSR" id="PIRSR613078-3"/>
    </source>
</evidence>
<feature type="binding site" evidence="7">
    <location>
        <position position="113"/>
    </location>
    <ligand>
        <name>substrate</name>
    </ligand>
</feature>
<dbReference type="OMA" id="TEQAKVW"/>
<sequence length="264" mass="29793">MNLAKVGVHLTSKMAKYTVVMIRHGESTWNKENKFCGWFDADLSELGENEARTGGKMLKEKGYTFDIAFTSMLKRAIKTLHLVQDELDLMWIPVVKHWRLNERMYGGLQGLNKSETAAKHGEEQVKIWRRSYDTPPPVVDANSSHNPANDIKYKFVDKQLIPKSECLKDTVARALPFWYDQIVPAILSGQKVLIAAHGNSLRAMVKYLDNMSEADIMALNIPTGIPLVYELDADLKPVKHYYLASDDQVKAAMDKVAAQGKAKK</sequence>
<organism evidence="10">
    <name type="scientific">Capitella teleta</name>
    <name type="common">Polychaete worm</name>
    <dbReference type="NCBI Taxonomy" id="283909"/>
    <lineage>
        <taxon>Eukaryota</taxon>
        <taxon>Metazoa</taxon>
        <taxon>Spiralia</taxon>
        <taxon>Lophotrochozoa</taxon>
        <taxon>Annelida</taxon>
        <taxon>Polychaeta</taxon>
        <taxon>Sedentaria</taxon>
        <taxon>Scolecida</taxon>
        <taxon>Capitellidae</taxon>
        <taxon>Capitella</taxon>
    </lineage>
</organism>
<dbReference type="Gene3D" id="3.40.50.1240">
    <property type="entry name" value="Phosphoglycerate mutase-like"/>
    <property type="match status" value="1"/>
</dbReference>
<evidence type="ECO:0000256" key="1">
    <source>
        <dbReference type="ARBA" id="ARBA00000380"/>
    </source>
</evidence>
<evidence type="ECO:0000256" key="2">
    <source>
        <dbReference type="ARBA" id="ARBA00000505"/>
    </source>
</evidence>
<gene>
    <name evidence="10" type="ORF">CAPTEDRAFT_152439</name>
</gene>
<keyword evidence="5 9" id="KW-0413">Isomerase</keyword>
<evidence type="ECO:0000256" key="4">
    <source>
        <dbReference type="ARBA" id="ARBA00023152"/>
    </source>
</evidence>
<feature type="binding site" evidence="7">
    <location>
        <begin position="129"/>
        <end position="130"/>
    </location>
    <ligand>
        <name>substrate</name>
    </ligand>
</feature>
<dbReference type="FunFam" id="3.40.50.1240:FF:000003">
    <property type="entry name" value="2,3-bisphosphoglycerate-dependent phosphoglycerate mutase"/>
    <property type="match status" value="1"/>
</dbReference>
<dbReference type="PIRSF" id="PIRSF000709">
    <property type="entry name" value="6PFK_2-Ptase"/>
    <property type="match status" value="1"/>
</dbReference>
<keyword evidence="4 9" id="KW-0324">Glycolysis</keyword>
<protein>
    <recommendedName>
        <fullName evidence="9">Phosphoglycerate mutase</fullName>
        <ecNumber evidence="9">5.4.2.11</ecNumber>
        <ecNumber evidence="9">5.4.2.4</ecNumber>
    </recommendedName>
</protein>
<dbReference type="InterPro" id="IPR013078">
    <property type="entry name" value="His_Pase_superF_clade-1"/>
</dbReference>
<dbReference type="InterPro" id="IPR005952">
    <property type="entry name" value="Phosphogly_mut1"/>
</dbReference>
<evidence type="ECO:0000256" key="9">
    <source>
        <dbReference type="RuleBase" id="RU004511"/>
    </source>
</evidence>
<evidence type="ECO:0000256" key="5">
    <source>
        <dbReference type="ARBA" id="ARBA00023235"/>
    </source>
</evidence>
<dbReference type="FunCoup" id="R7TI09">
    <property type="interactions" value="751"/>
</dbReference>
<keyword evidence="12" id="KW-1185">Reference proteome</keyword>
<dbReference type="CDD" id="cd07067">
    <property type="entry name" value="HP_PGM_like"/>
    <property type="match status" value="1"/>
</dbReference>
<evidence type="ECO:0000256" key="7">
    <source>
        <dbReference type="PIRSR" id="PIRSR613078-2"/>
    </source>
</evidence>
<comment type="similarity">
    <text evidence="3 9">Belongs to the phosphoglycerate mutase family. BPG-dependent PGAM subfamily.</text>
</comment>
<dbReference type="HOGENOM" id="CLU_033323_1_1_1"/>
<feature type="binding site" evidence="7">
    <location>
        <position position="75"/>
    </location>
    <ligand>
        <name>substrate</name>
    </ligand>
</feature>
<dbReference type="InterPro" id="IPR001345">
    <property type="entry name" value="PG/BPGM_mutase_AS"/>
</dbReference>
<feature type="active site" description="Proton donor/acceptor" evidence="6">
    <location>
        <position position="102"/>
    </location>
</feature>
<proteinExistence type="inferred from homology"/>
<feature type="active site" description="Tele-phosphohistidine intermediate" evidence="6">
    <location>
        <position position="24"/>
    </location>
</feature>
<comment type="catalytic activity">
    <reaction evidence="2 9">
        <text>(2R)-3-phospho-glyceroyl phosphate = (2R)-2,3-bisphosphoglycerate + H(+)</text>
        <dbReference type="Rhea" id="RHEA:17765"/>
        <dbReference type="ChEBI" id="CHEBI:15378"/>
        <dbReference type="ChEBI" id="CHEBI:57604"/>
        <dbReference type="ChEBI" id="CHEBI:58248"/>
        <dbReference type="EC" id="5.4.2.4"/>
    </reaction>
</comment>
<dbReference type="PANTHER" id="PTHR11931">
    <property type="entry name" value="PHOSPHOGLYCERATE MUTASE"/>
    <property type="match status" value="1"/>
</dbReference>
<comment type="catalytic activity">
    <reaction evidence="1 9">
        <text>(2R)-2-phosphoglycerate = (2R)-3-phosphoglycerate</text>
        <dbReference type="Rhea" id="RHEA:15901"/>
        <dbReference type="ChEBI" id="CHEBI:58272"/>
        <dbReference type="ChEBI" id="CHEBI:58289"/>
        <dbReference type="EC" id="5.4.2.11"/>
    </reaction>
</comment>
<dbReference type="EC" id="5.4.2.11" evidence="9"/>
<dbReference type="EnsemblMetazoa" id="CapteT152439">
    <property type="protein sequence ID" value="CapteP152439"/>
    <property type="gene ID" value="CapteG152439"/>
</dbReference>
<feature type="binding site" evidence="7">
    <location>
        <begin position="23"/>
        <end position="30"/>
    </location>
    <ligand>
        <name>substrate</name>
    </ligand>
</feature>
<dbReference type="NCBIfam" id="NF010713">
    <property type="entry name" value="PRK14115.1"/>
    <property type="match status" value="1"/>
</dbReference>
<dbReference type="OrthoDB" id="354304at2759"/>
<feature type="binding site" evidence="7">
    <location>
        <begin position="102"/>
        <end position="105"/>
    </location>
    <ligand>
        <name>substrate</name>
    </ligand>
</feature>
<dbReference type="Proteomes" id="UP000014760">
    <property type="component" value="Unassembled WGS sequence"/>
</dbReference>
<dbReference type="EMBL" id="KB310797">
    <property type="protein sequence ID" value="ELT90725.1"/>
    <property type="molecule type" value="Genomic_DNA"/>
</dbReference>
<feature type="binding site" evidence="7">
    <location>
        <begin position="198"/>
        <end position="199"/>
    </location>
    <ligand>
        <name>substrate</name>
    </ligand>
</feature>
<evidence type="ECO:0000313" key="10">
    <source>
        <dbReference type="EMBL" id="ELT90725.1"/>
    </source>
</evidence>
<dbReference type="GO" id="GO:0006096">
    <property type="term" value="P:glycolytic process"/>
    <property type="evidence" value="ECO:0007669"/>
    <property type="project" value="UniProtKB-KW"/>
</dbReference>
<evidence type="ECO:0000313" key="12">
    <source>
        <dbReference type="Proteomes" id="UP000014760"/>
    </source>
</evidence>
<dbReference type="NCBIfam" id="TIGR01258">
    <property type="entry name" value="pgm_1"/>
    <property type="match status" value="1"/>
</dbReference>